<evidence type="ECO:0000256" key="3">
    <source>
        <dbReference type="ARBA" id="ARBA00022679"/>
    </source>
</evidence>
<keyword evidence="4 7" id="KW-0949">S-adenosyl-L-methionine</keyword>
<comment type="catalytic activity">
    <reaction evidence="6">
        <text>a 2'-deoxycytidine in DNA + S-adenosyl-L-methionine = a 5-methyl-2'-deoxycytidine in DNA + S-adenosyl-L-homocysteine + H(+)</text>
        <dbReference type="Rhea" id="RHEA:13681"/>
        <dbReference type="Rhea" id="RHEA-COMP:11369"/>
        <dbReference type="Rhea" id="RHEA-COMP:11370"/>
        <dbReference type="ChEBI" id="CHEBI:15378"/>
        <dbReference type="ChEBI" id="CHEBI:57856"/>
        <dbReference type="ChEBI" id="CHEBI:59789"/>
        <dbReference type="ChEBI" id="CHEBI:85452"/>
        <dbReference type="ChEBI" id="CHEBI:85454"/>
        <dbReference type="EC" id="2.1.1.37"/>
    </reaction>
</comment>
<dbReference type="Gene3D" id="3.90.120.10">
    <property type="entry name" value="DNA Methylase, subunit A, domain 2"/>
    <property type="match status" value="1"/>
</dbReference>
<dbReference type="InterPro" id="IPR050390">
    <property type="entry name" value="C5-Methyltransferase"/>
</dbReference>
<dbReference type="GO" id="GO:0003886">
    <property type="term" value="F:DNA (cytosine-5-)-methyltransferase activity"/>
    <property type="evidence" value="ECO:0007669"/>
    <property type="project" value="UniProtKB-EC"/>
</dbReference>
<name>A0A848HKE2_9BURK</name>
<evidence type="ECO:0000313" key="10">
    <source>
        <dbReference type="Proteomes" id="UP000583752"/>
    </source>
</evidence>
<dbReference type="EMBL" id="JABBGG010000002">
    <property type="protein sequence ID" value="NML60660.1"/>
    <property type="molecule type" value="Genomic_DNA"/>
</dbReference>
<keyword evidence="2 7" id="KW-0489">Methyltransferase</keyword>
<comment type="caution">
    <text evidence="9">The sequence shown here is derived from an EMBL/GenBank/DDBJ whole genome shotgun (WGS) entry which is preliminary data.</text>
</comment>
<accession>A0A848HKE2</accession>
<reference evidence="9 10" key="1">
    <citation type="submission" date="2020-04" db="EMBL/GenBank/DDBJ databases">
        <title>Massilia sp. RP-1-19 isolated from soil.</title>
        <authorList>
            <person name="Dahal R.H."/>
        </authorList>
    </citation>
    <scope>NUCLEOTIDE SEQUENCE [LARGE SCALE GENOMIC DNA]</scope>
    <source>
        <strain evidence="9 10">RP-1-19</strain>
    </source>
</reference>
<evidence type="ECO:0000256" key="2">
    <source>
        <dbReference type="ARBA" id="ARBA00022603"/>
    </source>
</evidence>
<sequence>MSNKLEFISLFSGAGGLDIGFELAGWNCLYASDIDKNSIETLRQNRGTVYGQKVMLEETIIEQSDVREVNGRDILEKIQRKKGQVPLLVGGPPCQSWSSAGHQLGFDDPRGQLFKDYVRIAAETGVRWIIFENVRGLLTARGADGKPGSALEHIRTILLDAGFQTEVELLNAADFGVPQRRVRLVLIGYKVGDKPPFPSSTHAKISTESGLTKWVSLGQCLSSIPPPLADEIIRPNDSLKAQLSLIAPGSGMKSPGKRETTRPGGHWGYKQGAFIADTGNAARTVTASAQQDWIQDESLGLRRLSPRECAAIQSFPPNWKFAGKRVDEYRQVGNAVPPLLAYHIAVGLRAHIHATTVQEEVTGKTHSKLNPLKERLISAVHYTIKEERRNGESRRDVAPRRVSRLTLVGEN</sequence>
<keyword evidence="3 7" id="KW-0808">Transferase</keyword>
<evidence type="ECO:0000256" key="6">
    <source>
        <dbReference type="ARBA" id="ARBA00047422"/>
    </source>
</evidence>
<dbReference type="EC" id="2.1.1.37" evidence="1"/>
<keyword evidence="10" id="KW-1185">Reference proteome</keyword>
<proteinExistence type="inferred from homology"/>
<comment type="similarity">
    <text evidence="7 8">Belongs to the class I-like SAM-binding methyltransferase superfamily. C5-methyltransferase family.</text>
</comment>
<evidence type="ECO:0000256" key="4">
    <source>
        <dbReference type="ARBA" id="ARBA00022691"/>
    </source>
</evidence>
<dbReference type="NCBIfam" id="TIGR00675">
    <property type="entry name" value="dcm"/>
    <property type="match status" value="1"/>
</dbReference>
<evidence type="ECO:0000256" key="5">
    <source>
        <dbReference type="ARBA" id="ARBA00022747"/>
    </source>
</evidence>
<dbReference type="PANTHER" id="PTHR10629">
    <property type="entry name" value="CYTOSINE-SPECIFIC METHYLTRANSFERASE"/>
    <property type="match status" value="1"/>
</dbReference>
<organism evidence="9 10">
    <name type="scientific">Massilia polaris</name>
    <dbReference type="NCBI Taxonomy" id="2728846"/>
    <lineage>
        <taxon>Bacteria</taxon>
        <taxon>Pseudomonadati</taxon>
        <taxon>Pseudomonadota</taxon>
        <taxon>Betaproteobacteria</taxon>
        <taxon>Burkholderiales</taxon>
        <taxon>Oxalobacteraceae</taxon>
        <taxon>Telluria group</taxon>
        <taxon>Massilia</taxon>
    </lineage>
</organism>
<dbReference type="PROSITE" id="PS00095">
    <property type="entry name" value="C5_MTASE_2"/>
    <property type="match status" value="1"/>
</dbReference>
<dbReference type="Gene3D" id="3.40.50.150">
    <property type="entry name" value="Vaccinia Virus protein VP39"/>
    <property type="match status" value="1"/>
</dbReference>
<protein>
    <recommendedName>
        <fullName evidence="1">DNA (cytosine-5-)-methyltransferase</fullName>
        <ecNumber evidence="1">2.1.1.37</ecNumber>
    </recommendedName>
</protein>
<dbReference type="PRINTS" id="PR00105">
    <property type="entry name" value="C5METTRFRASE"/>
</dbReference>
<evidence type="ECO:0000256" key="8">
    <source>
        <dbReference type="RuleBase" id="RU000416"/>
    </source>
</evidence>
<dbReference type="InterPro" id="IPR031303">
    <property type="entry name" value="C5_meth_CS"/>
</dbReference>
<gene>
    <name evidence="9" type="ORF">HHL21_06070</name>
</gene>
<dbReference type="SUPFAM" id="SSF53335">
    <property type="entry name" value="S-adenosyl-L-methionine-dependent methyltransferases"/>
    <property type="match status" value="1"/>
</dbReference>
<dbReference type="RefSeq" id="WP_169464338.1">
    <property type="nucleotide sequence ID" value="NZ_JABBGG010000002.1"/>
</dbReference>
<evidence type="ECO:0000256" key="1">
    <source>
        <dbReference type="ARBA" id="ARBA00011975"/>
    </source>
</evidence>
<dbReference type="GO" id="GO:0032259">
    <property type="term" value="P:methylation"/>
    <property type="evidence" value="ECO:0007669"/>
    <property type="project" value="UniProtKB-KW"/>
</dbReference>
<dbReference type="InterPro" id="IPR029063">
    <property type="entry name" value="SAM-dependent_MTases_sf"/>
</dbReference>
<evidence type="ECO:0000256" key="7">
    <source>
        <dbReference type="PROSITE-ProRule" id="PRU01016"/>
    </source>
</evidence>
<dbReference type="AlphaFoldDB" id="A0A848HKE2"/>
<dbReference type="PANTHER" id="PTHR10629:SF52">
    <property type="entry name" value="DNA (CYTOSINE-5)-METHYLTRANSFERASE 1"/>
    <property type="match status" value="1"/>
</dbReference>
<dbReference type="GO" id="GO:0044027">
    <property type="term" value="P:negative regulation of gene expression via chromosomal CpG island methylation"/>
    <property type="evidence" value="ECO:0007669"/>
    <property type="project" value="TreeGrafter"/>
</dbReference>
<keyword evidence="5" id="KW-0680">Restriction system</keyword>
<feature type="active site" evidence="7">
    <location>
        <position position="94"/>
    </location>
</feature>
<dbReference type="GO" id="GO:0009307">
    <property type="term" value="P:DNA restriction-modification system"/>
    <property type="evidence" value="ECO:0007669"/>
    <property type="project" value="UniProtKB-KW"/>
</dbReference>
<dbReference type="Pfam" id="PF00145">
    <property type="entry name" value="DNA_methylase"/>
    <property type="match status" value="1"/>
</dbReference>
<dbReference type="CDD" id="cd00315">
    <property type="entry name" value="Cyt_C5_DNA_methylase"/>
    <property type="match status" value="1"/>
</dbReference>
<dbReference type="InterPro" id="IPR001525">
    <property type="entry name" value="C5_MeTfrase"/>
</dbReference>
<evidence type="ECO:0000313" key="9">
    <source>
        <dbReference type="EMBL" id="NML60660.1"/>
    </source>
</evidence>
<dbReference type="GO" id="GO:0003677">
    <property type="term" value="F:DNA binding"/>
    <property type="evidence" value="ECO:0007669"/>
    <property type="project" value="TreeGrafter"/>
</dbReference>
<dbReference type="Proteomes" id="UP000583752">
    <property type="component" value="Unassembled WGS sequence"/>
</dbReference>
<dbReference type="PROSITE" id="PS51679">
    <property type="entry name" value="SAM_MT_C5"/>
    <property type="match status" value="1"/>
</dbReference>